<protein>
    <submittedName>
        <fullName evidence="3">Uncharacterized protein</fullName>
    </submittedName>
</protein>
<dbReference type="EMBL" id="CAXAMM010040351">
    <property type="protein sequence ID" value="CAK9092661.1"/>
    <property type="molecule type" value="Genomic_DNA"/>
</dbReference>
<keyword evidence="2" id="KW-1133">Transmembrane helix</keyword>
<evidence type="ECO:0000313" key="3">
    <source>
        <dbReference type="EMBL" id="CAK9092661.1"/>
    </source>
</evidence>
<organism evidence="3 4">
    <name type="scientific">Durusdinium trenchii</name>
    <dbReference type="NCBI Taxonomy" id="1381693"/>
    <lineage>
        <taxon>Eukaryota</taxon>
        <taxon>Sar</taxon>
        <taxon>Alveolata</taxon>
        <taxon>Dinophyceae</taxon>
        <taxon>Suessiales</taxon>
        <taxon>Symbiodiniaceae</taxon>
        <taxon>Durusdinium</taxon>
    </lineage>
</organism>
<feature type="compositionally biased region" description="Basic and acidic residues" evidence="1">
    <location>
        <begin position="215"/>
        <end position="226"/>
    </location>
</feature>
<keyword evidence="4" id="KW-1185">Reference proteome</keyword>
<proteinExistence type="predicted"/>
<keyword evidence="2" id="KW-0472">Membrane</keyword>
<feature type="region of interest" description="Disordered" evidence="1">
    <location>
        <begin position="205"/>
        <end position="226"/>
    </location>
</feature>
<dbReference type="Proteomes" id="UP001642464">
    <property type="component" value="Unassembled WGS sequence"/>
</dbReference>
<reference evidence="3 4" key="1">
    <citation type="submission" date="2024-02" db="EMBL/GenBank/DDBJ databases">
        <authorList>
            <person name="Chen Y."/>
            <person name="Shah S."/>
            <person name="Dougan E. K."/>
            <person name="Thang M."/>
            <person name="Chan C."/>
        </authorList>
    </citation>
    <scope>NUCLEOTIDE SEQUENCE [LARGE SCALE GENOMIC DNA]</scope>
</reference>
<keyword evidence="2" id="KW-0812">Transmembrane</keyword>
<sequence>MSGFPPILSHSVAFVGGGFVVNLLFGSRVQCPNCEVNCGHISCPPVTCTTGSINFELIAAAILVCCLLGCGFAIRVVSWQSAGNAKGPSKGADARQLGTASSWAPITGNLPGDAARNQLMIEGERHAAAERIHLGLPHPPPGGSAAVAPVAAAAAPANPGGGAVGGAALVAPLAGAAAAGARPNIAGGGGAAALAAALNQPPGGAQAMNSGLNGDDARTLPVTRDDDGNRFKEFRVGVQECKQSEFSDWPIGGPRTVRHVLMEMVNHGGSALAHHQAWRVACKFQPSDGPAVEHEGLCKILQTMLTYDQLDVCNLASAELIARGIQRIEEKHKFKLQASDESGEGALFTGAMCGARVGSVVSPKLTEWVGGELQKEALVAKERRKAREERNLARKSAGKEQEK</sequence>
<accession>A0ABP0QZW7</accession>
<evidence type="ECO:0000256" key="2">
    <source>
        <dbReference type="SAM" id="Phobius"/>
    </source>
</evidence>
<feature type="region of interest" description="Disordered" evidence="1">
    <location>
        <begin position="384"/>
        <end position="403"/>
    </location>
</feature>
<feature type="transmembrane region" description="Helical" evidence="2">
    <location>
        <begin position="57"/>
        <end position="77"/>
    </location>
</feature>
<name>A0ABP0QZW7_9DINO</name>
<gene>
    <name evidence="3" type="ORF">SCF082_LOCUS43608</name>
</gene>
<evidence type="ECO:0000313" key="4">
    <source>
        <dbReference type="Proteomes" id="UP001642464"/>
    </source>
</evidence>
<comment type="caution">
    <text evidence="3">The sequence shown here is derived from an EMBL/GenBank/DDBJ whole genome shotgun (WGS) entry which is preliminary data.</text>
</comment>
<feature type="transmembrane region" description="Helical" evidence="2">
    <location>
        <begin position="7"/>
        <end position="25"/>
    </location>
</feature>
<evidence type="ECO:0000256" key="1">
    <source>
        <dbReference type="SAM" id="MobiDB-lite"/>
    </source>
</evidence>